<protein>
    <submittedName>
        <fullName evidence="3">WYL domain-containing protein</fullName>
    </submittedName>
</protein>
<dbReference type="AlphaFoldDB" id="A0A831UAG3"/>
<accession>A0A831UAG3</accession>
<dbReference type="InterPro" id="IPR057727">
    <property type="entry name" value="WCX_dom"/>
</dbReference>
<dbReference type="PANTHER" id="PTHR34580">
    <property type="match status" value="1"/>
</dbReference>
<dbReference type="InterPro" id="IPR026881">
    <property type="entry name" value="WYL_dom"/>
</dbReference>
<dbReference type="PANTHER" id="PTHR34580:SF3">
    <property type="entry name" value="PROTEIN PAFB"/>
    <property type="match status" value="1"/>
</dbReference>
<dbReference type="Pfam" id="PF13280">
    <property type="entry name" value="WYL"/>
    <property type="match status" value="1"/>
</dbReference>
<reference evidence="3" key="1">
    <citation type="journal article" date="2020" name="mSystems">
        <title>Genome- and Community-Level Interaction Insights into Carbon Utilization and Element Cycling Functions of Hydrothermarchaeota in Hydrothermal Sediment.</title>
        <authorList>
            <person name="Zhou Z."/>
            <person name="Liu Y."/>
            <person name="Xu W."/>
            <person name="Pan J."/>
            <person name="Luo Z.H."/>
            <person name="Li M."/>
        </authorList>
    </citation>
    <scope>NUCLEOTIDE SEQUENCE [LARGE SCALE GENOMIC DNA]</scope>
    <source>
        <strain evidence="3">SpSt-349</strain>
    </source>
</reference>
<dbReference type="Pfam" id="PF25583">
    <property type="entry name" value="WCX"/>
    <property type="match status" value="1"/>
</dbReference>
<dbReference type="EMBL" id="DSOV01000004">
    <property type="protein sequence ID" value="HEN40942.1"/>
    <property type="molecule type" value="Genomic_DNA"/>
</dbReference>
<evidence type="ECO:0000259" key="2">
    <source>
        <dbReference type="Pfam" id="PF25583"/>
    </source>
</evidence>
<gene>
    <name evidence="3" type="ORF">ENQ87_00995</name>
</gene>
<evidence type="ECO:0000259" key="1">
    <source>
        <dbReference type="Pfam" id="PF13280"/>
    </source>
</evidence>
<feature type="domain" description="WYL" evidence="1">
    <location>
        <begin position="144"/>
        <end position="207"/>
    </location>
</feature>
<name>A0A831UAG3_GEOME</name>
<organism evidence="3">
    <name type="scientific">Geobacter metallireducens</name>
    <dbReference type="NCBI Taxonomy" id="28232"/>
    <lineage>
        <taxon>Bacteria</taxon>
        <taxon>Pseudomonadati</taxon>
        <taxon>Thermodesulfobacteriota</taxon>
        <taxon>Desulfuromonadia</taxon>
        <taxon>Geobacterales</taxon>
        <taxon>Geobacteraceae</taxon>
        <taxon>Geobacter</taxon>
    </lineage>
</organism>
<proteinExistence type="predicted"/>
<sequence length="320" mass="37288">MGDRLYFERFIWFDSQIRNGSFPNATSLARKFEFDIKTAQRSIEYFRDRLGAPLDYDPSRRGYRYSDPEFQLTVTQLTENELVALLASRKLLSDAAAGPLGDELGKVSHRLASLLSDHLKGKISPERAFSFRWNGMAAGDPLIFKQAISALLSCRLLTFCYYSPSSGACTARTVEPHHMVNYMGAWHMIAWCRLRNDWRDFHLARVSLAHLEDETFTPRNETAWRSRLDETFGIFQNRERFDVTIRFSAERARWVREELWHPGQSVRELETGELELTVPVSHEAEILMEVLKHGSHAEIIEPLWLRDRIREEIEGMRKKY</sequence>
<dbReference type="PROSITE" id="PS52050">
    <property type="entry name" value="WYL"/>
    <property type="match status" value="1"/>
</dbReference>
<feature type="domain" description="WCX" evidence="2">
    <location>
        <begin position="240"/>
        <end position="316"/>
    </location>
</feature>
<dbReference type="InterPro" id="IPR051534">
    <property type="entry name" value="CBASS_pafABC_assoc_protein"/>
</dbReference>
<comment type="caution">
    <text evidence="3">The sequence shown here is derived from an EMBL/GenBank/DDBJ whole genome shotgun (WGS) entry which is preliminary data.</text>
</comment>
<evidence type="ECO:0000313" key="3">
    <source>
        <dbReference type="EMBL" id="HEN40942.1"/>
    </source>
</evidence>